<dbReference type="KEGG" id="lve:103084733"/>
<dbReference type="InterPro" id="IPR001909">
    <property type="entry name" value="KRAB"/>
</dbReference>
<organism evidence="2 3">
    <name type="scientific">Lipotes vexillifer</name>
    <name type="common">Yangtze river dolphin</name>
    <dbReference type="NCBI Taxonomy" id="118797"/>
    <lineage>
        <taxon>Eukaryota</taxon>
        <taxon>Metazoa</taxon>
        <taxon>Chordata</taxon>
        <taxon>Craniata</taxon>
        <taxon>Vertebrata</taxon>
        <taxon>Euteleostomi</taxon>
        <taxon>Mammalia</taxon>
        <taxon>Eutheria</taxon>
        <taxon>Laurasiatheria</taxon>
        <taxon>Artiodactyla</taxon>
        <taxon>Whippomorpha</taxon>
        <taxon>Cetacea</taxon>
        <taxon>Odontoceti</taxon>
        <taxon>Lipotidae</taxon>
        <taxon>Lipotes</taxon>
    </lineage>
</organism>
<evidence type="ECO:0000313" key="3">
    <source>
        <dbReference type="RefSeq" id="XP_007465491.1"/>
    </source>
</evidence>
<dbReference type="Gene3D" id="6.10.140.140">
    <property type="match status" value="1"/>
</dbReference>
<dbReference type="GeneID" id="103084733"/>
<dbReference type="SMART" id="SM00349">
    <property type="entry name" value="KRAB"/>
    <property type="match status" value="1"/>
</dbReference>
<dbReference type="CDD" id="cd07765">
    <property type="entry name" value="KRAB_A-box"/>
    <property type="match status" value="1"/>
</dbReference>
<name>A0A340XVU7_LIPVE</name>
<dbReference type="Pfam" id="PF01352">
    <property type="entry name" value="KRAB"/>
    <property type="match status" value="1"/>
</dbReference>
<feature type="domain" description="KRAB" evidence="1">
    <location>
        <begin position="62"/>
        <end position="128"/>
    </location>
</feature>
<accession>A0A340XVU7</accession>
<proteinExistence type="predicted"/>
<evidence type="ECO:0000313" key="2">
    <source>
        <dbReference type="Proteomes" id="UP000265300"/>
    </source>
</evidence>
<dbReference type="InParanoid" id="A0A340XVU7"/>
<dbReference type="SUPFAM" id="SSF109640">
    <property type="entry name" value="KRAB domain (Kruppel-associated box)"/>
    <property type="match status" value="1"/>
</dbReference>
<dbReference type="RefSeq" id="XP_007465491.1">
    <property type="nucleotide sequence ID" value="XM_007465429.1"/>
</dbReference>
<dbReference type="PANTHER" id="PTHR23232:SF163">
    <property type="entry name" value="ZINC FINGER PROTEIN 589"/>
    <property type="match status" value="1"/>
</dbReference>
<protein>
    <submittedName>
        <fullName evidence="3">Zinc finger protein 343</fullName>
    </submittedName>
</protein>
<gene>
    <name evidence="3" type="primary">ZNF343</name>
</gene>
<dbReference type="AlphaFoldDB" id="A0A340XVU7"/>
<dbReference type="PROSITE" id="PS50805">
    <property type="entry name" value="KRAB"/>
    <property type="match status" value="1"/>
</dbReference>
<dbReference type="InterPro" id="IPR050169">
    <property type="entry name" value="Krueppel_C2H2_ZnF"/>
</dbReference>
<dbReference type="CTD" id="79175"/>
<reference evidence="3" key="1">
    <citation type="submission" date="2025-08" db="UniProtKB">
        <authorList>
            <consortium name="RefSeq"/>
        </authorList>
    </citation>
    <scope>IDENTIFICATION</scope>
</reference>
<dbReference type="Proteomes" id="UP000265300">
    <property type="component" value="Unplaced"/>
</dbReference>
<dbReference type="GO" id="GO:0006355">
    <property type="term" value="P:regulation of DNA-templated transcription"/>
    <property type="evidence" value="ECO:0007669"/>
    <property type="project" value="InterPro"/>
</dbReference>
<sequence length="128" mass="14836">MMLPDPSAWREQDWEEMLRLENREVTETVKTPTQNHKAKGLPSHKTDWLQEKEGKAQVVKMVTFRDVAVVFTEAEWKRLSSEQRDLYREVLLENYRNLLSLGQKVTILGFVCDMVSVTTLNSALVGLK</sequence>
<evidence type="ECO:0000259" key="1">
    <source>
        <dbReference type="PROSITE" id="PS50805"/>
    </source>
</evidence>
<dbReference type="InterPro" id="IPR036051">
    <property type="entry name" value="KRAB_dom_sf"/>
</dbReference>
<dbReference type="PANTHER" id="PTHR23232">
    <property type="entry name" value="KRAB DOMAIN C2H2 ZINC FINGER"/>
    <property type="match status" value="1"/>
</dbReference>
<keyword evidence="2" id="KW-1185">Reference proteome</keyword>